<keyword evidence="2" id="KW-0614">Plasmid</keyword>
<dbReference type="EMBL" id="AM180254">
    <property type="protein sequence ID" value="CAJ53920.1"/>
    <property type="molecule type" value="Genomic_DNA"/>
</dbReference>
<evidence type="ECO:0000313" key="3">
    <source>
        <dbReference type="Proteomes" id="UP000002430"/>
    </source>
</evidence>
<dbReference type="HOGENOM" id="CLU_2167806_0_0_7"/>
<keyword evidence="1" id="KW-0812">Transmembrane</keyword>
<evidence type="ECO:0000256" key="1">
    <source>
        <dbReference type="SAM" id="Phobius"/>
    </source>
</evidence>
<keyword evidence="3" id="KW-1185">Reference proteome</keyword>
<name>Q1MNY4_LAWIP</name>
<keyword evidence="1" id="KW-1133">Transmembrane helix</keyword>
<dbReference type="AlphaFoldDB" id="Q1MNY4"/>
<feature type="transmembrane region" description="Helical" evidence="1">
    <location>
        <begin position="20"/>
        <end position="42"/>
    </location>
</feature>
<organism evidence="2 3">
    <name type="scientific">Lawsonia intracellularis (strain PHE/MN1-00)</name>
    <dbReference type="NCBI Taxonomy" id="363253"/>
    <lineage>
        <taxon>Bacteria</taxon>
        <taxon>Pseudomonadati</taxon>
        <taxon>Thermodesulfobacteriota</taxon>
        <taxon>Desulfovibrionia</taxon>
        <taxon>Desulfovibrionales</taxon>
        <taxon>Desulfovibrionaceae</taxon>
        <taxon>Lawsonia</taxon>
    </lineage>
</organism>
<sequence length="110" mass="12848">MDEKTGTMWSKVKYGLGKVFIGLSVYLVVSVVTALFTNLILLNRMDERVQAIEYSYKQQDKNFASDLRSYESWLKAITQKVDVLQPRVIQVEARVEYTQHCLEELKKRLN</sequence>
<accession>Q1MNY4</accession>
<protein>
    <submittedName>
        <fullName evidence="2">NA</fullName>
    </submittedName>
</protein>
<dbReference type="KEGG" id="lip:LIB021"/>
<dbReference type="Proteomes" id="UP000002430">
    <property type="component" value="Plasmid 2"/>
</dbReference>
<geneLocation type="plasmid" evidence="3">
    <name>pLaw2</name>
</geneLocation>
<proteinExistence type="predicted"/>
<keyword evidence="1" id="KW-0472">Membrane</keyword>
<gene>
    <name evidence="2" type="ordered locus">LIB021</name>
</gene>
<reference evidence="2 3" key="1">
    <citation type="submission" date="2005-11" db="EMBL/GenBank/DDBJ databases">
        <title>The complete genome sequence of Lawsonia intracellularis: the causative agent of proliferative enteropathy.</title>
        <authorList>
            <person name="Kaur K."/>
            <person name="Zhang Q."/>
            <person name="Beckler D."/>
            <person name="Munir S."/>
            <person name="Li L."/>
            <person name="Kinsley K."/>
            <person name="Herron L."/>
            <person name="Peterson A."/>
            <person name="May B."/>
            <person name="Singh S."/>
            <person name="Gebhart C."/>
            <person name="Kapur V."/>
        </authorList>
    </citation>
    <scope>NUCLEOTIDE SEQUENCE [LARGE SCALE GENOMIC DNA]</scope>
    <source>
        <strain evidence="2 3">PHE/MN1-00</strain>
        <plasmid evidence="3">pLaw2</plasmid>
    </source>
</reference>
<dbReference type="RefSeq" id="WP_011527316.1">
    <property type="nucleotide sequence ID" value="NC_008013.1"/>
</dbReference>
<evidence type="ECO:0000313" key="2">
    <source>
        <dbReference type="EMBL" id="CAJ53920.1"/>
    </source>
</evidence>